<feature type="region of interest" description="Disordered" evidence="1">
    <location>
        <begin position="1"/>
        <end position="41"/>
    </location>
</feature>
<protein>
    <submittedName>
        <fullName evidence="2">CPj0676 protein</fullName>
    </submittedName>
</protein>
<evidence type="ECO:0000313" key="2">
    <source>
        <dbReference type="EMBL" id="CRI42796.1"/>
    </source>
</evidence>
<sequence length="389" mass="43327">MGTPISGNDGDRNTISDPLEESAAEEGDSDLEDRVSESATQVIETIADTGIPEATPSEGTNSDLNSDLVDRVEYEARGSLLTTMLARIRKAVSQIWMHVKTKRHPKEQGVRSLGGIPCDLLKATRLPKETAEPPYFYALETALASCRSFFFHVFLRLFTLLRRQHPEAPLDLCGTDPISPEAAVAFALILRSCCKWVATDAVQEGLPLEVIEEAGIYNAFSLEATTTVEEVSKRLSELLYSDKRIDGLANVRGITKIITSPYLGAGQCVSVVDNLKTYDLGRNYTQVLACASQIDEFADKGENEALVMKDILYLVRQDRSKELGDFLMMWSEEHASEVNYDVVLAILEVNLPILEEDYRSHPLAYQKKLNYVICQFFCSERLTSIEPKD</sequence>
<dbReference type="AlphaFoldDB" id="A0A0F7WTA1"/>
<feature type="compositionally biased region" description="Acidic residues" evidence="1">
    <location>
        <begin position="18"/>
        <end position="31"/>
    </location>
</feature>
<gene>
    <name evidence="2" type="ORF">BN1224_DC9_BU_01210</name>
</gene>
<accession>A0A0F7WTA1</accession>
<evidence type="ECO:0000256" key="1">
    <source>
        <dbReference type="SAM" id="MobiDB-lite"/>
    </source>
</evidence>
<reference evidence="2" key="1">
    <citation type="submission" date="2015-05" db="EMBL/GenBank/DDBJ databases">
        <authorList>
            <person name="Rattei Thomas"/>
        </authorList>
    </citation>
    <scope>NUCLEOTIDE SEQUENCE</scope>
    <source>
        <strain evidence="2">DC9</strain>
    </source>
</reference>
<name>A0A0F7WTA1_CHLPN</name>
<dbReference type="EMBL" id="LN847051">
    <property type="protein sequence ID" value="CRI42796.1"/>
    <property type="molecule type" value="Genomic_DNA"/>
</dbReference>
<proteinExistence type="predicted"/>
<organism evidence="2">
    <name type="scientific">Chlamydia pneumoniae</name>
    <name type="common">Chlamydophila pneumoniae</name>
    <dbReference type="NCBI Taxonomy" id="83558"/>
    <lineage>
        <taxon>Bacteria</taxon>
        <taxon>Pseudomonadati</taxon>
        <taxon>Chlamydiota</taxon>
        <taxon>Chlamydiia</taxon>
        <taxon>Chlamydiales</taxon>
        <taxon>Chlamydiaceae</taxon>
        <taxon>Chlamydia/Chlamydophila group</taxon>
        <taxon>Chlamydia</taxon>
    </lineage>
</organism>